<evidence type="ECO:0000256" key="6">
    <source>
        <dbReference type="ARBA" id="ARBA00022840"/>
    </source>
</evidence>
<feature type="coiled-coil region" evidence="11">
    <location>
        <begin position="586"/>
        <end position="618"/>
    </location>
</feature>
<dbReference type="InterPro" id="IPR008984">
    <property type="entry name" value="SMAD_FHA_dom_sf"/>
</dbReference>
<dbReference type="SUPFAM" id="SSF74924">
    <property type="entry name" value="Cap-Gly domain"/>
    <property type="match status" value="1"/>
</dbReference>
<evidence type="ECO:0000256" key="5">
    <source>
        <dbReference type="ARBA" id="ARBA00022741"/>
    </source>
</evidence>
<dbReference type="Pfam" id="PF16183">
    <property type="entry name" value="Kinesin_assoc"/>
    <property type="match status" value="1"/>
</dbReference>
<feature type="domain" description="Kinesin motor" evidence="13">
    <location>
        <begin position="1"/>
        <end position="328"/>
    </location>
</feature>
<comment type="subcellular location">
    <subcellularLocation>
        <location evidence="1">Cytoplasm</location>
        <location evidence="1">Cytoskeleton</location>
    </subcellularLocation>
</comment>
<reference evidence="15" key="3">
    <citation type="submission" date="2025-09" db="UniProtKB">
        <authorList>
            <consortium name="Ensembl"/>
        </authorList>
    </citation>
    <scope>IDENTIFICATION</scope>
</reference>
<name>A0A669EXZ4_ORENI</name>
<dbReference type="FunFam" id="2.60.200.20:FF:000002">
    <property type="entry name" value="Kinesin family member 13A"/>
    <property type="match status" value="1"/>
</dbReference>
<dbReference type="Gene3D" id="2.60.200.20">
    <property type="match status" value="1"/>
</dbReference>
<feature type="region of interest" description="Disordered" evidence="12">
    <location>
        <begin position="523"/>
        <end position="554"/>
    </location>
</feature>
<keyword evidence="2" id="KW-0963">Cytoplasm</keyword>
<evidence type="ECO:0000259" key="13">
    <source>
        <dbReference type="PROSITE" id="PS50067"/>
    </source>
</evidence>
<dbReference type="SUPFAM" id="SSF49879">
    <property type="entry name" value="SMAD/FHA domain"/>
    <property type="match status" value="1"/>
</dbReference>
<feature type="coiled-coil region" evidence="11">
    <location>
        <begin position="343"/>
        <end position="385"/>
    </location>
</feature>
<evidence type="ECO:0000256" key="2">
    <source>
        <dbReference type="ARBA" id="ARBA00022490"/>
    </source>
</evidence>
<evidence type="ECO:0000256" key="3">
    <source>
        <dbReference type="ARBA" id="ARBA00022553"/>
    </source>
</evidence>
<dbReference type="Pfam" id="PF00225">
    <property type="entry name" value="Kinesin"/>
    <property type="match status" value="1"/>
</dbReference>
<feature type="compositionally biased region" description="Polar residues" evidence="12">
    <location>
        <begin position="1427"/>
        <end position="1440"/>
    </location>
</feature>
<feature type="binding site" evidence="10">
    <location>
        <begin position="78"/>
        <end position="85"/>
    </location>
    <ligand>
        <name>ATP</name>
        <dbReference type="ChEBI" id="CHEBI:30616"/>
    </ligand>
</feature>
<dbReference type="Pfam" id="PF01302">
    <property type="entry name" value="CAP_GLY"/>
    <property type="match status" value="1"/>
</dbReference>
<reference evidence="16" key="1">
    <citation type="submission" date="2012-01" db="EMBL/GenBank/DDBJ databases">
        <title>The Genome Sequence of Oreochromis niloticus (Nile Tilapia).</title>
        <authorList>
            <consortium name="Broad Institute Genome Assembly Team"/>
            <consortium name="Broad Institute Sequencing Platform"/>
            <person name="Di Palma F."/>
            <person name="Johnson J."/>
            <person name="Lander E.S."/>
            <person name="Lindblad-Toh K."/>
        </authorList>
    </citation>
    <scope>NUCLEOTIDE SEQUENCE [LARGE SCALE GENOMIC DNA]</scope>
</reference>
<keyword evidence="5 10" id="KW-0547">Nucleotide-binding</keyword>
<dbReference type="GO" id="GO:0005874">
    <property type="term" value="C:microtubule"/>
    <property type="evidence" value="ECO:0007669"/>
    <property type="project" value="UniProtKB-KW"/>
</dbReference>
<evidence type="ECO:0000256" key="11">
    <source>
        <dbReference type="SAM" id="Coils"/>
    </source>
</evidence>
<dbReference type="InterPro" id="IPR032405">
    <property type="entry name" value="Kinesin_assoc"/>
</dbReference>
<evidence type="ECO:0000256" key="1">
    <source>
        <dbReference type="ARBA" id="ARBA00004245"/>
    </source>
</evidence>
<keyword evidence="9" id="KW-0206">Cytoskeleton</keyword>
<keyword evidence="16" id="KW-1185">Reference proteome</keyword>
<dbReference type="SUPFAM" id="SSF52540">
    <property type="entry name" value="P-loop containing nucleoside triphosphate hydrolases"/>
    <property type="match status" value="1"/>
</dbReference>
<evidence type="ECO:0000256" key="12">
    <source>
        <dbReference type="SAM" id="MobiDB-lite"/>
    </source>
</evidence>
<dbReference type="Pfam" id="PF12423">
    <property type="entry name" value="KIF1B"/>
    <property type="match status" value="1"/>
</dbReference>
<dbReference type="PRINTS" id="PR00380">
    <property type="entry name" value="KINESINHEAVY"/>
</dbReference>
<dbReference type="InterPro" id="IPR027417">
    <property type="entry name" value="P-loop_NTPase"/>
</dbReference>
<dbReference type="SMART" id="SM01052">
    <property type="entry name" value="CAP_GLY"/>
    <property type="match status" value="1"/>
</dbReference>
<dbReference type="PANTHER" id="PTHR47117">
    <property type="entry name" value="STAR-RELATED LIPID TRANSFER PROTEIN 9"/>
    <property type="match status" value="1"/>
</dbReference>
<dbReference type="GO" id="GO:0003777">
    <property type="term" value="F:microtubule motor activity"/>
    <property type="evidence" value="ECO:0007669"/>
    <property type="project" value="InterPro"/>
</dbReference>
<keyword evidence="8 10" id="KW-0505">Motor protein</keyword>
<dbReference type="InterPro" id="IPR000938">
    <property type="entry name" value="CAP-Gly_domain"/>
</dbReference>
<dbReference type="PROSITE" id="PS50067">
    <property type="entry name" value="KINESIN_MOTOR_2"/>
    <property type="match status" value="1"/>
</dbReference>
<evidence type="ECO:0000256" key="9">
    <source>
        <dbReference type="ARBA" id="ARBA00023212"/>
    </source>
</evidence>
<evidence type="ECO:0000259" key="14">
    <source>
        <dbReference type="PROSITE" id="PS50245"/>
    </source>
</evidence>
<dbReference type="InterPro" id="IPR001752">
    <property type="entry name" value="Kinesin_motor_dom"/>
</dbReference>
<dbReference type="Ensembl" id="ENSONIT00000080479.1">
    <property type="protein sequence ID" value="ENSONIP00000077975.1"/>
    <property type="gene ID" value="ENSONIG00000003026.2"/>
</dbReference>
<dbReference type="PROSITE" id="PS50245">
    <property type="entry name" value="CAP_GLY_2"/>
    <property type="match status" value="1"/>
</dbReference>
<evidence type="ECO:0000313" key="16">
    <source>
        <dbReference type="Proteomes" id="UP000005207"/>
    </source>
</evidence>
<dbReference type="Pfam" id="PF12473">
    <property type="entry name" value="DUF3694"/>
    <property type="match status" value="1"/>
</dbReference>
<protein>
    <submittedName>
        <fullName evidence="15">Kinesin family member 13B</fullName>
    </submittedName>
</protein>
<dbReference type="GO" id="GO:0045184">
    <property type="term" value="P:establishment of protein localization"/>
    <property type="evidence" value="ECO:0007669"/>
    <property type="project" value="UniProtKB-ARBA"/>
</dbReference>
<feature type="region of interest" description="Disordered" evidence="12">
    <location>
        <begin position="1332"/>
        <end position="1392"/>
    </location>
</feature>
<keyword evidence="7 11" id="KW-0175">Coiled coil</keyword>
<dbReference type="InterPro" id="IPR000253">
    <property type="entry name" value="FHA_dom"/>
</dbReference>
<keyword evidence="4" id="KW-0493">Microtubule</keyword>
<keyword evidence="3" id="KW-0597">Phosphoprotein</keyword>
<keyword evidence="6 10" id="KW-0067">ATP-binding</keyword>
<dbReference type="GO" id="GO:0005524">
    <property type="term" value="F:ATP binding"/>
    <property type="evidence" value="ECO:0007669"/>
    <property type="project" value="UniProtKB-UniRule"/>
</dbReference>
<dbReference type="InterPro" id="IPR019821">
    <property type="entry name" value="Kinesin_motor_CS"/>
</dbReference>
<reference evidence="15" key="2">
    <citation type="submission" date="2025-08" db="UniProtKB">
        <authorList>
            <consortium name="Ensembl"/>
        </authorList>
    </citation>
    <scope>IDENTIFICATION</scope>
</reference>
<dbReference type="PROSITE" id="PS00845">
    <property type="entry name" value="CAP_GLY_1"/>
    <property type="match status" value="1"/>
</dbReference>
<gene>
    <name evidence="15" type="primary">KIF13B</name>
    <name evidence="15" type="synonym">kif13ba</name>
</gene>
<dbReference type="InterPro" id="IPR022164">
    <property type="entry name" value="Kinesin-like"/>
</dbReference>
<proteinExistence type="inferred from homology"/>
<evidence type="ECO:0000256" key="10">
    <source>
        <dbReference type="PROSITE-ProRule" id="PRU00283"/>
    </source>
</evidence>
<dbReference type="GO" id="GO:0005737">
    <property type="term" value="C:cytoplasm"/>
    <property type="evidence" value="ECO:0007669"/>
    <property type="project" value="UniProtKB-ARBA"/>
</dbReference>
<dbReference type="PROSITE" id="PS00411">
    <property type="entry name" value="KINESIN_MOTOR_1"/>
    <property type="match status" value="1"/>
</dbReference>
<dbReference type="InterPro" id="IPR022140">
    <property type="entry name" value="Kinesin-like_KIF1-typ"/>
</dbReference>
<evidence type="ECO:0000256" key="7">
    <source>
        <dbReference type="ARBA" id="ARBA00023054"/>
    </source>
</evidence>
<sequence>MHLFTVVACATTYSSITSFVGAVLSVCLQVFAYDYCFWSMDETDKEKFAGQEVVFQCLGESLLHNAFQGYNACIFAYGQTGSGKSYTMMGSVDQPGLIPRLCSALFERTQKEQREEESFTVEVSYMEIYNEKVRDLLDPKGGRQTLRVREHKVLGPYVDGLSRLAVASYKDIESLMSEGNKSRTVAATNMNEESSRSHAVFNIILTHTLKDLKSGTSGEKVSRLSLVDLAGSERAAKTGAAGERLKEGSNINKSLTTLGLVISALAEQGTAKNKTKFVPYRDSVLTWLLKDCLGGNSRTAMVATVSPAADNYEETLSTLRYADRAKNIVNHAVVNEDPNARIIRELREEVEKLRVQLTQAESLKAPELKDRLEESEKLIQEMTVTWEEKLRKTEEIAQERQKQLESLGISLQSSGIKVGDDKSFLVNLNADPALNELLVYYLKEHTKVGSADSQDIQLCGMGIQAEHCVIDITAEAAVILAPHRNARTCVNGSPVTSALQLHHGDRILWGNNHFFRINLPKRRSRAADDEEGEGGMMKNSGSSEQLDADGDTASEVSSEVSFSYEFAQTEVMMKALGSNDPMQVVLQSLERQHEEEKRSALERQRQMYEQELQQLRKKLNPERGMSHSSSAQSRLRQWSEDREAVLVRSLRRLREQIVRANLLVQEACFIADELERHTEYRVTLQIPSDNLNANRKRDAVLSEPAIQVRRRGRGKQIWSLEKMENRLVDMRELYQEWQDYHLNHPDDQVMCSYFRRADPFFDEQENHSLIGVANVFLSCLFYDVKLQYAVPIINQKGEVAGRLHVEVVRVGGGLEDNMAGGDEPDNNQDTEVQDRKLVCMIKILQATGLPQYLSNFVFCQYSFWDQPEPIIVAPEVDTSSSSPSNKDPHCMVVFDSCKELAVSVTEEFIEHLTEGAVAIEVYGHRQADAGRNPALWDLSIIQAKTRTLRDRWSEVTRKLELWIQILEINENGDFVPVEVVPARDVQTGGIFQLRQGQSRRIQVDVRSVQDSGTMPLIAEIVLAVSVGCVEIRNTTANQEADEMDSYQERDLERLRGQWLAALTKRQEYLDQHLQSLVSKAEKTEDDMEREAQLLEWRLTLTEERNAVMVPSAGSGIPGAPAEWVPLPGMETHIPVLFLNLKPDDLSSQDQFEVPEAGGWDAILNGEDEDDFFDLQIVRHYDGEVKAEASWDSTVHECPQLSRGGSWPEQRVYLTVRVVVQLSHPADMQLVLRKRICVNVSPGRQGFAHNFLRRMSTRSTVPGCGVTFEVVSNIPGDAPGSEDREMLARLAASAHNSQSGDDEAAIEKYLRSVLSLENILTLDRLRQEVAVKEQLTSRGKSNRRSISSPSVNRTAILRLPAKDRRAELPEVSPLPVHDPHDTTPLSPLSQSSSGYFSASVSTATLCDVLQPSSSSSSLLAAETTLSTNPQQQGADRNDIVTSPSQFGAKVSVVALPASHNSANHNSITSDVSSEQKLINAGGGEGFERLEIFVDDDERGREDVLPDWLIEGAYVTVGNNKAGTVRYIGVTQFAEGVWVGVELDTPIGKNDGSVGGQRYFHCKPGYGVLVRPNRLSSRERTSRQTGEFTPSAHVPILRGEAIVARRGENRKSWSS</sequence>
<dbReference type="InterPro" id="IPR036961">
    <property type="entry name" value="Kinesin_motor_dom_sf"/>
</dbReference>
<dbReference type="GO" id="GO:0007018">
    <property type="term" value="P:microtubule-based movement"/>
    <property type="evidence" value="ECO:0007669"/>
    <property type="project" value="InterPro"/>
</dbReference>
<feature type="domain" description="CAP-Gly" evidence="14">
    <location>
        <begin position="1527"/>
        <end position="1569"/>
    </location>
</feature>
<dbReference type="FunFam" id="3.40.850.10:FF:000010">
    <property type="entry name" value="Kinesin family member 13A"/>
    <property type="match status" value="1"/>
</dbReference>
<feature type="region of interest" description="Disordered" evidence="12">
    <location>
        <begin position="1419"/>
        <end position="1440"/>
    </location>
</feature>
<feature type="compositionally biased region" description="Polar residues" evidence="12">
    <location>
        <begin position="1333"/>
        <end position="1352"/>
    </location>
</feature>
<evidence type="ECO:0000256" key="4">
    <source>
        <dbReference type="ARBA" id="ARBA00022701"/>
    </source>
</evidence>
<dbReference type="InterPro" id="IPR036859">
    <property type="entry name" value="CAP-Gly_dom_sf"/>
</dbReference>
<dbReference type="Pfam" id="PF00498">
    <property type="entry name" value="FHA"/>
    <property type="match status" value="1"/>
</dbReference>
<evidence type="ECO:0000256" key="8">
    <source>
        <dbReference type="ARBA" id="ARBA00023175"/>
    </source>
</evidence>
<dbReference type="Gene3D" id="2.30.30.190">
    <property type="entry name" value="CAP Gly-rich-like domain"/>
    <property type="match status" value="1"/>
</dbReference>
<dbReference type="Gene3D" id="3.40.850.10">
    <property type="entry name" value="Kinesin motor domain"/>
    <property type="match status" value="1"/>
</dbReference>
<comment type="similarity">
    <text evidence="10">Belongs to the TRAFAC class myosin-kinesin ATPase superfamily. Kinesin family.</text>
</comment>
<dbReference type="Gene3D" id="6.10.250.2520">
    <property type="match status" value="1"/>
</dbReference>
<evidence type="ECO:0000313" key="15">
    <source>
        <dbReference type="Ensembl" id="ENSONIP00000077975.1"/>
    </source>
</evidence>
<dbReference type="GO" id="GO:0008017">
    <property type="term" value="F:microtubule binding"/>
    <property type="evidence" value="ECO:0007669"/>
    <property type="project" value="InterPro"/>
</dbReference>
<organism evidence="15 16">
    <name type="scientific">Oreochromis niloticus</name>
    <name type="common">Nile tilapia</name>
    <name type="synonym">Tilapia nilotica</name>
    <dbReference type="NCBI Taxonomy" id="8128"/>
    <lineage>
        <taxon>Eukaryota</taxon>
        <taxon>Metazoa</taxon>
        <taxon>Chordata</taxon>
        <taxon>Craniata</taxon>
        <taxon>Vertebrata</taxon>
        <taxon>Euteleostomi</taxon>
        <taxon>Actinopterygii</taxon>
        <taxon>Neopterygii</taxon>
        <taxon>Teleostei</taxon>
        <taxon>Neoteleostei</taxon>
        <taxon>Acanthomorphata</taxon>
        <taxon>Ovalentaria</taxon>
        <taxon>Cichlomorphae</taxon>
        <taxon>Cichliformes</taxon>
        <taxon>Cichlidae</taxon>
        <taxon>African cichlids</taxon>
        <taxon>Pseudocrenilabrinae</taxon>
        <taxon>Oreochromini</taxon>
        <taxon>Oreochromis</taxon>
    </lineage>
</organism>
<feature type="compositionally biased region" description="Low complexity" evidence="12">
    <location>
        <begin position="1381"/>
        <end position="1392"/>
    </location>
</feature>
<dbReference type="GeneTree" id="ENSGT00940000155500"/>
<dbReference type="Proteomes" id="UP000005207">
    <property type="component" value="Linkage group LG1"/>
</dbReference>
<dbReference type="SMART" id="SM00129">
    <property type="entry name" value="KISc"/>
    <property type="match status" value="1"/>
</dbReference>
<dbReference type="CDD" id="cd01365">
    <property type="entry name" value="KISc_KIF1A_KIF1B"/>
    <property type="match status" value="1"/>
</dbReference>
<accession>A0A669EXZ4</accession>